<dbReference type="InterPro" id="IPR052531">
    <property type="entry name" value="CarD-like_regulator"/>
</dbReference>
<dbReference type="PANTHER" id="PTHR38447:SF1">
    <property type="entry name" value="RNA POLYMERASE-BINDING TRANSCRIPTION FACTOR CARD"/>
    <property type="match status" value="1"/>
</dbReference>
<feature type="compositionally biased region" description="Basic residues" evidence="1">
    <location>
        <begin position="297"/>
        <end position="307"/>
    </location>
</feature>
<gene>
    <name evidence="3" type="ORF">DI536_13910</name>
</gene>
<accession>A0A2W5TDD4</accession>
<sequence length="307" mass="33368">MSDTTSLSVGDRLVYPNQGLCTVTEIKTEEIAGQKLTFVSLVINETGAKVKVPREKLEKNGVRRVSSADDVKKVIDYLKSDSEKASLDWKKRARDNTARLSEGGLIGLAEVVKGLQVLSELRPLPPKEREQYNDARHLFVEELAAAMGVTPADAEDAFDILLFVPGKERPKRSIEEFQGLGEGDDELGLDGDLLGIDGEESSEESSESEEEKREGDEGEDGEAKKPAAAKPAKAGKKTLISDLEVTAPAGSALVALPRKRGRPPKPRPESTEPPPPPKKRGRPPKPRPESTEPPPPPKKRGRPPKPK</sequence>
<dbReference type="Gene3D" id="2.40.10.170">
    <property type="match status" value="1"/>
</dbReference>
<dbReference type="GO" id="GO:0009303">
    <property type="term" value="P:rRNA transcription"/>
    <property type="evidence" value="ECO:0007669"/>
    <property type="project" value="TreeGrafter"/>
</dbReference>
<comment type="caution">
    <text evidence="3">The sequence shown here is derived from an EMBL/GenBank/DDBJ whole genome shotgun (WGS) entry which is preliminary data.</text>
</comment>
<proteinExistence type="predicted"/>
<dbReference type="SMART" id="SM01058">
    <property type="entry name" value="CarD_TRCF"/>
    <property type="match status" value="1"/>
</dbReference>
<evidence type="ECO:0000313" key="4">
    <source>
        <dbReference type="Proteomes" id="UP000249061"/>
    </source>
</evidence>
<evidence type="ECO:0000313" key="3">
    <source>
        <dbReference type="EMBL" id="PZR12872.1"/>
    </source>
</evidence>
<name>A0A2W5TDD4_9BACT</name>
<dbReference type="PANTHER" id="PTHR38447">
    <property type="entry name" value="TRANSCRIPTION FACTOR YDEB-RELATED"/>
    <property type="match status" value="1"/>
</dbReference>
<dbReference type="InterPro" id="IPR042215">
    <property type="entry name" value="CarD-like_C"/>
</dbReference>
<dbReference type="PRINTS" id="PR00929">
    <property type="entry name" value="ATHOOK"/>
</dbReference>
<dbReference type="GO" id="GO:0003677">
    <property type="term" value="F:DNA binding"/>
    <property type="evidence" value="ECO:0007669"/>
    <property type="project" value="InterPro"/>
</dbReference>
<dbReference type="InterPro" id="IPR017956">
    <property type="entry name" value="AT_hook_DNA-bd_motif"/>
</dbReference>
<dbReference type="Pfam" id="PF21095">
    <property type="entry name" value="CarD_C"/>
    <property type="match status" value="1"/>
</dbReference>
<dbReference type="Proteomes" id="UP000249061">
    <property type="component" value="Unassembled WGS sequence"/>
</dbReference>
<dbReference type="Gene3D" id="1.20.58.1290">
    <property type="entry name" value="CarD-like, C-terminal domain"/>
    <property type="match status" value="1"/>
</dbReference>
<dbReference type="EMBL" id="QFQP01000011">
    <property type="protein sequence ID" value="PZR12872.1"/>
    <property type="molecule type" value="Genomic_DNA"/>
</dbReference>
<evidence type="ECO:0000256" key="1">
    <source>
        <dbReference type="SAM" id="MobiDB-lite"/>
    </source>
</evidence>
<dbReference type="SUPFAM" id="SSF141259">
    <property type="entry name" value="CarD-like"/>
    <property type="match status" value="1"/>
</dbReference>
<dbReference type="AlphaFoldDB" id="A0A2W5TDD4"/>
<reference evidence="3 4" key="1">
    <citation type="submission" date="2017-08" db="EMBL/GenBank/DDBJ databases">
        <title>Infants hospitalized years apart are colonized by the same room-sourced microbial strains.</title>
        <authorList>
            <person name="Brooks B."/>
            <person name="Olm M.R."/>
            <person name="Firek B.A."/>
            <person name="Baker R."/>
            <person name="Thomas B.C."/>
            <person name="Morowitz M.J."/>
            <person name="Banfield J.F."/>
        </authorList>
    </citation>
    <scope>NUCLEOTIDE SEQUENCE [LARGE SCALE GENOMIC DNA]</scope>
    <source>
        <strain evidence="3">S2_003_000_R2_14</strain>
    </source>
</reference>
<dbReference type="InterPro" id="IPR036101">
    <property type="entry name" value="CarD-like/TRCF_RID_sf"/>
</dbReference>
<feature type="domain" description="CarD-like/TRCF RNAP-interacting" evidence="2">
    <location>
        <begin position="6"/>
        <end position="116"/>
    </location>
</feature>
<protein>
    <submittedName>
        <fullName evidence="3">Transcriptional regulator</fullName>
    </submittedName>
</protein>
<organism evidence="3 4">
    <name type="scientific">Archangium gephyra</name>
    <dbReference type="NCBI Taxonomy" id="48"/>
    <lineage>
        <taxon>Bacteria</taxon>
        <taxon>Pseudomonadati</taxon>
        <taxon>Myxococcota</taxon>
        <taxon>Myxococcia</taxon>
        <taxon>Myxococcales</taxon>
        <taxon>Cystobacterineae</taxon>
        <taxon>Archangiaceae</taxon>
        <taxon>Archangium</taxon>
    </lineage>
</organism>
<evidence type="ECO:0000259" key="2">
    <source>
        <dbReference type="SMART" id="SM01058"/>
    </source>
</evidence>
<dbReference type="InterPro" id="IPR003711">
    <property type="entry name" value="CarD-like/TRCF_RID"/>
</dbReference>
<feature type="compositionally biased region" description="Acidic residues" evidence="1">
    <location>
        <begin position="197"/>
        <end position="209"/>
    </location>
</feature>
<feature type="region of interest" description="Disordered" evidence="1">
    <location>
        <begin position="177"/>
        <end position="307"/>
    </location>
</feature>
<feature type="compositionally biased region" description="Basic and acidic residues" evidence="1">
    <location>
        <begin position="210"/>
        <end position="225"/>
    </location>
</feature>
<dbReference type="Pfam" id="PF02559">
    <property type="entry name" value="CarD_TRCF_RID"/>
    <property type="match status" value="1"/>
</dbReference>
<dbReference type="InterPro" id="IPR048792">
    <property type="entry name" value="CarD_C"/>
</dbReference>